<dbReference type="Gene3D" id="1.10.10.10">
    <property type="entry name" value="Winged helix-like DNA-binding domain superfamily/Winged helix DNA-binding domain"/>
    <property type="match status" value="1"/>
</dbReference>
<dbReference type="InterPro" id="IPR000524">
    <property type="entry name" value="Tscrpt_reg_HTH_GntR"/>
</dbReference>
<dbReference type="InterPro" id="IPR036390">
    <property type="entry name" value="WH_DNA-bd_sf"/>
</dbReference>
<dbReference type="PANTHER" id="PTHR38445">
    <property type="entry name" value="HTH-TYPE TRANSCRIPTIONAL REPRESSOR YTRA"/>
    <property type="match status" value="1"/>
</dbReference>
<name>A0ABU3NVG9_9FIRM</name>
<dbReference type="Pfam" id="PF00392">
    <property type="entry name" value="GntR"/>
    <property type="match status" value="1"/>
</dbReference>
<dbReference type="InterPro" id="IPR036388">
    <property type="entry name" value="WH-like_DNA-bd_sf"/>
</dbReference>
<evidence type="ECO:0000313" key="5">
    <source>
        <dbReference type="EMBL" id="MDT8900811.1"/>
    </source>
</evidence>
<feature type="domain" description="HTH gntR-type" evidence="4">
    <location>
        <begin position="11"/>
        <end position="79"/>
    </location>
</feature>
<gene>
    <name evidence="5" type="ORF">Q4T40_06115</name>
</gene>
<keyword evidence="2" id="KW-0238">DNA-binding</keyword>
<dbReference type="RefSeq" id="WP_413779344.1">
    <property type="nucleotide sequence ID" value="NZ_JAUOZS010000001.1"/>
</dbReference>
<keyword evidence="1" id="KW-0805">Transcription regulation</keyword>
<protein>
    <submittedName>
        <fullName evidence="5">GntR family transcriptional regulator</fullName>
    </submittedName>
</protein>
<evidence type="ECO:0000256" key="3">
    <source>
        <dbReference type="ARBA" id="ARBA00023163"/>
    </source>
</evidence>
<dbReference type="CDD" id="cd07377">
    <property type="entry name" value="WHTH_GntR"/>
    <property type="match status" value="1"/>
</dbReference>
<accession>A0ABU3NVG9</accession>
<evidence type="ECO:0000256" key="2">
    <source>
        <dbReference type="ARBA" id="ARBA00023125"/>
    </source>
</evidence>
<dbReference type="PROSITE" id="PS50949">
    <property type="entry name" value="HTH_GNTR"/>
    <property type="match status" value="1"/>
</dbReference>
<evidence type="ECO:0000259" key="4">
    <source>
        <dbReference type="PROSITE" id="PS50949"/>
    </source>
</evidence>
<dbReference type="Proteomes" id="UP001254848">
    <property type="component" value="Unassembled WGS sequence"/>
</dbReference>
<sequence length="317" mass="35394">MEFQLNKKTEFPIYQQLKEQIKYFLLNGDLQPGTKLPPPKDLAGYLRINKNTVIVAYKELEKEGVIVTRHGQGTYVSEDLPPDPGFKRKQALIELAREALERARELGFGAEDLFTVVFSQTVLGLGYTQPVRVLFVECNSVDVGFYVPALEKEIRMPVEGCLLADLADRMDDKAAPEVDVVVTTFFHVEDVKAICEPMEKKVIAIMAAPEMSVILRLGQLPPGTKLGFVCGTEWSTEAMRGSLGAAGIRHIDYECIPYDDREALDRMLARVDIVAGCRSVVDEVRKLVPEGLTVMEFGNVLEQGGVELLRKFLAERD</sequence>
<evidence type="ECO:0000313" key="6">
    <source>
        <dbReference type="Proteomes" id="UP001254848"/>
    </source>
</evidence>
<reference evidence="5 6" key="1">
    <citation type="submission" date="2023-07" db="EMBL/GenBank/DDBJ databases">
        <title>The novel representative of Negativicutes class, Anaeroselena agilis gen. nov. sp. nov.</title>
        <authorList>
            <person name="Prokofeva M.I."/>
            <person name="Elcheninov A.G."/>
            <person name="Klyukina A."/>
            <person name="Kublanov I.V."/>
            <person name="Frolov E.N."/>
            <person name="Podosokorskaya O.A."/>
        </authorList>
    </citation>
    <scope>NUCLEOTIDE SEQUENCE [LARGE SCALE GENOMIC DNA]</scope>
    <source>
        <strain evidence="5 6">4137-cl</strain>
    </source>
</reference>
<keyword evidence="6" id="KW-1185">Reference proteome</keyword>
<dbReference type="SUPFAM" id="SSF46785">
    <property type="entry name" value="Winged helix' DNA-binding domain"/>
    <property type="match status" value="1"/>
</dbReference>
<dbReference type="SMART" id="SM00345">
    <property type="entry name" value="HTH_GNTR"/>
    <property type="match status" value="1"/>
</dbReference>
<organism evidence="5 6">
    <name type="scientific">Anaeroselena agilis</name>
    <dbReference type="NCBI Taxonomy" id="3063788"/>
    <lineage>
        <taxon>Bacteria</taxon>
        <taxon>Bacillati</taxon>
        <taxon>Bacillota</taxon>
        <taxon>Negativicutes</taxon>
        <taxon>Acetonemataceae</taxon>
        <taxon>Anaeroselena</taxon>
    </lineage>
</organism>
<proteinExistence type="predicted"/>
<evidence type="ECO:0000256" key="1">
    <source>
        <dbReference type="ARBA" id="ARBA00023015"/>
    </source>
</evidence>
<dbReference type="PANTHER" id="PTHR38445:SF9">
    <property type="entry name" value="HTH-TYPE TRANSCRIPTIONAL REPRESSOR YTRA"/>
    <property type="match status" value="1"/>
</dbReference>
<dbReference type="EMBL" id="JAUOZS010000001">
    <property type="protein sequence ID" value="MDT8900811.1"/>
    <property type="molecule type" value="Genomic_DNA"/>
</dbReference>
<keyword evidence="3" id="KW-0804">Transcription</keyword>
<comment type="caution">
    <text evidence="5">The sequence shown here is derived from an EMBL/GenBank/DDBJ whole genome shotgun (WGS) entry which is preliminary data.</text>
</comment>